<dbReference type="Proteomes" id="UP000249402">
    <property type="component" value="Unassembled WGS sequence"/>
</dbReference>
<name>A0A395H2S2_9EURO</name>
<dbReference type="VEuPathDB" id="FungiDB:BO80DRAFT_47182"/>
<protein>
    <submittedName>
        <fullName evidence="1">Uncharacterized protein</fullName>
    </submittedName>
</protein>
<organism evidence="1 2">
    <name type="scientific">Aspergillus ibericus CBS 121593</name>
    <dbReference type="NCBI Taxonomy" id="1448316"/>
    <lineage>
        <taxon>Eukaryota</taxon>
        <taxon>Fungi</taxon>
        <taxon>Dikarya</taxon>
        <taxon>Ascomycota</taxon>
        <taxon>Pezizomycotina</taxon>
        <taxon>Eurotiomycetes</taxon>
        <taxon>Eurotiomycetidae</taxon>
        <taxon>Eurotiales</taxon>
        <taxon>Aspergillaceae</taxon>
        <taxon>Aspergillus</taxon>
        <taxon>Aspergillus subgen. Circumdati</taxon>
    </lineage>
</organism>
<dbReference type="AlphaFoldDB" id="A0A395H2S2"/>
<gene>
    <name evidence="1" type="ORF">BO80DRAFT_47182</name>
</gene>
<keyword evidence="2" id="KW-1185">Reference proteome</keyword>
<dbReference type="EMBL" id="KZ824433">
    <property type="protein sequence ID" value="RAL01920.1"/>
    <property type="molecule type" value="Genomic_DNA"/>
</dbReference>
<dbReference type="OrthoDB" id="4510204at2759"/>
<proteinExistence type="predicted"/>
<dbReference type="RefSeq" id="XP_025576247.1">
    <property type="nucleotide sequence ID" value="XM_025723110.1"/>
</dbReference>
<evidence type="ECO:0000313" key="1">
    <source>
        <dbReference type="EMBL" id="RAL01920.1"/>
    </source>
</evidence>
<dbReference type="GeneID" id="37227975"/>
<evidence type="ECO:0000313" key="2">
    <source>
        <dbReference type="Proteomes" id="UP000249402"/>
    </source>
</evidence>
<accession>A0A395H2S2</accession>
<sequence>MRNLVFRQWWVSLPLVHRVPSAVASEMKLRGVSGGRDLDVCESLWRPHRHGLTLVQDSGRLRLCGRHHGFHDPWRYDVKKRPITGEPRRPRRQTSMVCKRRGFDLVP</sequence>
<reference evidence="1 2" key="1">
    <citation type="submission" date="2018-02" db="EMBL/GenBank/DDBJ databases">
        <title>The genomes of Aspergillus section Nigri reveals drivers in fungal speciation.</title>
        <authorList>
            <consortium name="DOE Joint Genome Institute"/>
            <person name="Vesth T.C."/>
            <person name="Nybo J."/>
            <person name="Theobald S."/>
            <person name="Brandl J."/>
            <person name="Frisvad J.C."/>
            <person name="Nielsen K.F."/>
            <person name="Lyhne E.K."/>
            <person name="Kogle M.E."/>
            <person name="Kuo A."/>
            <person name="Riley R."/>
            <person name="Clum A."/>
            <person name="Nolan M."/>
            <person name="Lipzen A."/>
            <person name="Salamov A."/>
            <person name="Henrissat B."/>
            <person name="Wiebenga A."/>
            <person name="De vries R.P."/>
            <person name="Grigoriev I.V."/>
            <person name="Mortensen U.H."/>
            <person name="Andersen M.R."/>
            <person name="Baker S.E."/>
        </authorList>
    </citation>
    <scope>NUCLEOTIDE SEQUENCE [LARGE SCALE GENOMIC DNA]</scope>
    <source>
        <strain evidence="1 2">CBS 121593</strain>
    </source>
</reference>